<evidence type="ECO:0000256" key="2">
    <source>
        <dbReference type="SAM" id="Phobius"/>
    </source>
</evidence>
<feature type="transmembrane region" description="Helical" evidence="2">
    <location>
        <begin position="88"/>
        <end position="104"/>
    </location>
</feature>
<sequence>MNGAVFQLGPLAINGQLLALLLAFLGFYLGLRLWLRSAEEEEAKQIDEWTWNAGAGAIIIWKFGELLLQPAILANGLTALIMPGSQRSAWLALGWVVIYLLWKWRRSRISAVLQALDAWLFAAVIGMAVYAGWSMELGRPTNAPIGWEPAGLSTGYHPIFLYQVVFGLAMAGVLFRWRGRSRGEVFGWGMAAAGAGSMIISFFAIQGSAHAVFVGLSYAQWKFAGMMLGGLFWIRIALPALKHNKSGKEMIVMSNNQSNNSKAQQEHERENKEQRDFTMGVDKKLSGPNRPAE</sequence>
<keyword evidence="2" id="KW-0472">Membrane</keyword>
<feature type="transmembrane region" description="Helical" evidence="2">
    <location>
        <begin position="56"/>
        <end position="82"/>
    </location>
</feature>
<feature type="transmembrane region" description="Helical" evidence="2">
    <location>
        <begin position="12"/>
        <end position="35"/>
    </location>
</feature>
<evidence type="ECO:0000313" key="3">
    <source>
        <dbReference type="EMBL" id="GIQ67366.1"/>
    </source>
</evidence>
<comment type="caution">
    <text evidence="3">The sequence shown here is derived from an EMBL/GenBank/DDBJ whole genome shotgun (WGS) entry which is preliminary data.</text>
</comment>
<reference evidence="3" key="1">
    <citation type="submission" date="2021-04" db="EMBL/GenBank/DDBJ databases">
        <title>Draft genome sequence of Xylanibacillus composti strain K13.</title>
        <authorList>
            <person name="Uke A."/>
            <person name="Chhe C."/>
            <person name="Baramee S."/>
            <person name="Kosugi A."/>
        </authorList>
    </citation>
    <scope>NUCLEOTIDE SEQUENCE</scope>
    <source>
        <strain evidence="3">K13</strain>
    </source>
</reference>
<gene>
    <name evidence="3" type="ORF">XYCOK13_01900</name>
</gene>
<feature type="compositionally biased region" description="Basic and acidic residues" evidence="1">
    <location>
        <begin position="264"/>
        <end position="285"/>
    </location>
</feature>
<feature type="region of interest" description="Disordered" evidence="1">
    <location>
        <begin position="255"/>
        <end position="293"/>
    </location>
</feature>
<feature type="transmembrane region" description="Helical" evidence="2">
    <location>
        <begin position="221"/>
        <end position="241"/>
    </location>
</feature>
<keyword evidence="2" id="KW-0812">Transmembrane</keyword>
<feature type="transmembrane region" description="Helical" evidence="2">
    <location>
        <begin position="187"/>
        <end position="209"/>
    </location>
</feature>
<accession>A0A8J4H0J6</accession>
<proteinExistence type="predicted"/>
<feature type="transmembrane region" description="Helical" evidence="2">
    <location>
        <begin position="155"/>
        <end position="175"/>
    </location>
</feature>
<organism evidence="3 4">
    <name type="scientific">Xylanibacillus composti</name>
    <dbReference type="NCBI Taxonomy" id="1572762"/>
    <lineage>
        <taxon>Bacteria</taxon>
        <taxon>Bacillati</taxon>
        <taxon>Bacillota</taxon>
        <taxon>Bacilli</taxon>
        <taxon>Bacillales</taxon>
        <taxon>Paenibacillaceae</taxon>
        <taxon>Xylanibacillus</taxon>
    </lineage>
</organism>
<protein>
    <recommendedName>
        <fullName evidence="5">Prolipoprotein diacylglyceryl transferase</fullName>
    </recommendedName>
</protein>
<dbReference type="RefSeq" id="WP_213409967.1">
    <property type="nucleotide sequence ID" value="NZ_BOVK01000003.1"/>
</dbReference>
<evidence type="ECO:0000313" key="4">
    <source>
        <dbReference type="Proteomes" id="UP000677918"/>
    </source>
</evidence>
<evidence type="ECO:0000256" key="1">
    <source>
        <dbReference type="SAM" id="MobiDB-lite"/>
    </source>
</evidence>
<keyword evidence="2" id="KW-1133">Transmembrane helix</keyword>
<evidence type="ECO:0008006" key="5">
    <source>
        <dbReference type="Google" id="ProtNLM"/>
    </source>
</evidence>
<name>A0A8J4H0J6_9BACL</name>
<dbReference type="Proteomes" id="UP000677918">
    <property type="component" value="Unassembled WGS sequence"/>
</dbReference>
<dbReference type="AlphaFoldDB" id="A0A8J4H0J6"/>
<feature type="transmembrane region" description="Helical" evidence="2">
    <location>
        <begin position="116"/>
        <end position="135"/>
    </location>
</feature>
<dbReference type="EMBL" id="BOVK01000003">
    <property type="protein sequence ID" value="GIQ67366.1"/>
    <property type="molecule type" value="Genomic_DNA"/>
</dbReference>
<keyword evidence="4" id="KW-1185">Reference proteome</keyword>